<accession>A0AAE3XR93</accession>
<feature type="domain" description="DUF6794" evidence="1">
    <location>
        <begin position="168"/>
        <end position="250"/>
    </location>
</feature>
<keyword evidence="3" id="KW-1185">Reference proteome</keyword>
<protein>
    <recommendedName>
        <fullName evidence="1">DUF6794 domain-containing protein</fullName>
    </recommendedName>
</protein>
<reference evidence="2" key="1">
    <citation type="submission" date="2023-07" db="EMBL/GenBank/DDBJ databases">
        <title>Genomic Encyclopedia of Type Strains, Phase IV (KMG-IV): sequencing the most valuable type-strain genomes for metagenomic binning, comparative biology and taxonomic classification.</title>
        <authorList>
            <person name="Goeker M."/>
        </authorList>
    </citation>
    <scope>NUCLEOTIDE SEQUENCE</scope>
    <source>
        <strain evidence="2">DSM 26174</strain>
    </source>
</reference>
<evidence type="ECO:0000313" key="3">
    <source>
        <dbReference type="Proteomes" id="UP001185092"/>
    </source>
</evidence>
<comment type="caution">
    <text evidence="2">The sequence shown here is derived from an EMBL/GenBank/DDBJ whole genome shotgun (WGS) entry which is preliminary data.</text>
</comment>
<evidence type="ECO:0000259" key="1">
    <source>
        <dbReference type="Pfam" id="PF20594"/>
    </source>
</evidence>
<gene>
    <name evidence="2" type="ORF">HNQ88_004223</name>
</gene>
<dbReference type="Pfam" id="PF20594">
    <property type="entry name" value="DUF6794"/>
    <property type="match status" value="1"/>
</dbReference>
<sequence length="274" mass="32111">MTLNKIVAISFLLISSLNFVYSQSIIKEGKGIDSLTLGIKESKVIDILGNNFSRKAIEDNEYFLLYPEKLMSFTFDSDSIVYEIILEPKINYKTAKGLKIKEGLKISEIENVYGEDWWTTDESEDVGYDIGIRFETKNNITQKIIIEESDLEEGNDYSFYEYLEGIYIPKNLNECYNELNSMLDKKLIEEIKNKTETEFTANSHFGMGLWIRNNWGLWKGSRLYNFFKTNGIFHPDDMSGIILTSYHRKLNGIDIQLEKQIKYYQDYWKKLNKE</sequence>
<dbReference type="AlphaFoldDB" id="A0AAE3XR93"/>
<dbReference type="InterPro" id="IPR046744">
    <property type="entry name" value="DUF6794"/>
</dbReference>
<dbReference type="RefSeq" id="WP_309941708.1">
    <property type="nucleotide sequence ID" value="NZ_AP025305.1"/>
</dbReference>
<dbReference type="EMBL" id="JAVDQD010000006">
    <property type="protein sequence ID" value="MDR6241147.1"/>
    <property type="molecule type" value="Genomic_DNA"/>
</dbReference>
<evidence type="ECO:0000313" key="2">
    <source>
        <dbReference type="EMBL" id="MDR6241147.1"/>
    </source>
</evidence>
<name>A0AAE3XR93_9BACT</name>
<organism evidence="2 3">
    <name type="scientific">Aureibacter tunicatorum</name>
    <dbReference type="NCBI Taxonomy" id="866807"/>
    <lineage>
        <taxon>Bacteria</taxon>
        <taxon>Pseudomonadati</taxon>
        <taxon>Bacteroidota</taxon>
        <taxon>Cytophagia</taxon>
        <taxon>Cytophagales</taxon>
        <taxon>Persicobacteraceae</taxon>
        <taxon>Aureibacter</taxon>
    </lineage>
</organism>
<dbReference type="Proteomes" id="UP001185092">
    <property type="component" value="Unassembled WGS sequence"/>
</dbReference>
<proteinExistence type="predicted"/>